<feature type="compositionally biased region" description="Basic and acidic residues" evidence="6">
    <location>
        <begin position="16"/>
        <end position="32"/>
    </location>
</feature>
<dbReference type="GO" id="GO:0006750">
    <property type="term" value="P:glutathione biosynthetic process"/>
    <property type="evidence" value="ECO:0007669"/>
    <property type="project" value="InterPro"/>
</dbReference>
<keyword evidence="1 5" id="KW-0436">Ligase</keyword>
<feature type="region of interest" description="Disordered" evidence="6">
    <location>
        <begin position="1"/>
        <end position="68"/>
    </location>
</feature>
<feature type="compositionally biased region" description="Low complexity" evidence="6">
    <location>
        <begin position="345"/>
        <end position="363"/>
    </location>
</feature>
<evidence type="ECO:0000256" key="2">
    <source>
        <dbReference type="ARBA" id="ARBA00022741"/>
    </source>
</evidence>
<evidence type="ECO:0000256" key="3">
    <source>
        <dbReference type="ARBA" id="ARBA00022840"/>
    </source>
</evidence>
<dbReference type="Proteomes" id="UP000219072">
    <property type="component" value="Unassembled WGS sequence"/>
</dbReference>
<evidence type="ECO:0000256" key="4">
    <source>
        <dbReference type="ARBA" id="ARBA00048819"/>
    </source>
</evidence>
<dbReference type="Pfam" id="PF04107">
    <property type="entry name" value="GCS2"/>
    <property type="match status" value="1"/>
</dbReference>
<dbReference type="InterPro" id="IPR014746">
    <property type="entry name" value="Gln_synth/guanido_kin_cat_dom"/>
</dbReference>
<dbReference type="PANTHER" id="PTHR34378:SF1">
    <property type="entry name" value="GLUTAMATE--CYSTEINE LIGASE, CHLOROPLASTIC"/>
    <property type="match status" value="1"/>
</dbReference>
<dbReference type="InterPro" id="IPR035434">
    <property type="entry name" value="GCL_bact_plant"/>
</dbReference>
<dbReference type="EMBL" id="OCNE01000011">
    <property type="protein sequence ID" value="SOD63530.1"/>
    <property type="molecule type" value="Genomic_DNA"/>
</dbReference>
<dbReference type="OrthoDB" id="9780152at2"/>
<reference evidence="7 8" key="1">
    <citation type="submission" date="2017-09" db="EMBL/GenBank/DDBJ databases">
        <authorList>
            <person name="Ehlers B."/>
            <person name="Leendertz F.H."/>
        </authorList>
    </citation>
    <scope>NUCLEOTIDE SEQUENCE [LARGE SCALE GENOMIC DNA]</scope>
    <source>
        <strain evidence="7 8">CGMCC 4.7095</strain>
    </source>
</reference>
<dbReference type="InterPro" id="IPR017809">
    <property type="entry name" value="EgtA_Actinobacteria"/>
</dbReference>
<comment type="similarity">
    <text evidence="5">Belongs to the glutamate--cysteine ligase type 2 family. EgtA subfamily.</text>
</comment>
<dbReference type="GO" id="GO:0052699">
    <property type="term" value="P:ergothioneine biosynthetic process"/>
    <property type="evidence" value="ECO:0007669"/>
    <property type="project" value="UniProtKB-UniRule"/>
</dbReference>
<evidence type="ECO:0000313" key="8">
    <source>
        <dbReference type="Proteomes" id="UP000219072"/>
    </source>
</evidence>
<name>A0A286DY22_9ACTN</name>
<dbReference type="Gene3D" id="3.30.590.20">
    <property type="match status" value="1"/>
</dbReference>
<comment type="function">
    <text evidence="5">Catalyzes the synthesis of gamma-glutamylcysteine (gamma-GC). This compound is used as substrate for the biosynthesis of the low-molecular thiol compound ergothioneine.</text>
</comment>
<dbReference type="EC" id="6.3.2.2" evidence="5"/>
<dbReference type="GO" id="GO:0005524">
    <property type="term" value="F:ATP binding"/>
    <property type="evidence" value="ECO:0007669"/>
    <property type="project" value="UniProtKB-UniRule"/>
</dbReference>
<dbReference type="GO" id="GO:0004357">
    <property type="term" value="F:glutamate-cysteine ligase activity"/>
    <property type="evidence" value="ECO:0007669"/>
    <property type="project" value="UniProtKB-UniRule"/>
</dbReference>
<feature type="region of interest" description="Disordered" evidence="6">
    <location>
        <begin position="502"/>
        <end position="531"/>
    </location>
</feature>
<keyword evidence="8" id="KW-1185">Reference proteome</keyword>
<dbReference type="PANTHER" id="PTHR34378">
    <property type="entry name" value="GLUTAMATE--CYSTEINE LIGASE, CHLOROPLASTIC"/>
    <property type="match status" value="1"/>
</dbReference>
<dbReference type="SUPFAM" id="SSF55931">
    <property type="entry name" value="Glutamine synthetase/guanido kinase"/>
    <property type="match status" value="1"/>
</dbReference>
<dbReference type="RefSeq" id="WP_097232000.1">
    <property type="nucleotide sequence ID" value="NZ_OCNE01000011.1"/>
</dbReference>
<dbReference type="UniPathway" id="UPA01014"/>
<feature type="region of interest" description="Disordered" evidence="6">
    <location>
        <begin position="273"/>
        <end position="294"/>
    </location>
</feature>
<evidence type="ECO:0000256" key="5">
    <source>
        <dbReference type="HAMAP-Rule" id="MF_02034"/>
    </source>
</evidence>
<organism evidence="7 8">
    <name type="scientific">Streptomyces zhaozhouensis</name>
    <dbReference type="NCBI Taxonomy" id="1300267"/>
    <lineage>
        <taxon>Bacteria</taxon>
        <taxon>Bacillati</taxon>
        <taxon>Actinomycetota</taxon>
        <taxon>Actinomycetes</taxon>
        <taxon>Kitasatosporales</taxon>
        <taxon>Streptomycetaceae</taxon>
        <taxon>Streptomyces</taxon>
    </lineage>
</organism>
<keyword evidence="2 5" id="KW-0547">Nucleotide-binding</keyword>
<evidence type="ECO:0000256" key="6">
    <source>
        <dbReference type="SAM" id="MobiDB-lite"/>
    </source>
</evidence>
<evidence type="ECO:0000256" key="1">
    <source>
        <dbReference type="ARBA" id="ARBA00022598"/>
    </source>
</evidence>
<accession>A0A286DY22</accession>
<dbReference type="AlphaFoldDB" id="A0A286DY22"/>
<sequence length="531" mass="56013">MASEASRPAHTPDPARTPDDPAHTPDRPRCGDAPRPSDVPRSAGPVGPVGPAGPAGAPDRSDEGARPLGESEALAHVAARCLTPGPPTRTGVELEWLVRRRDDPAAAVPPDASGAALARLTGGGRLPGGGRLTREPGGQVEISSAPAASLAACVAATRADLERLRAALADAGLAAGGLGLDPFRDPPRVLDHPRYRAMERFFDRQGPAGRLVMRATASVQISLDAGEDTEGPHGYRARWVLAHRLGPVLTAAFANSPLRLGRPTGWRSTRQALWARVDPGRTRPATPGDADGEDPRALWARYALDASLLCVRRPAPASWNAPPAHSFRSWLRGRDTGDGRGTGGRRPLSPGAAGAPADAGPHAPGRDDLDYHLGTLFPPVRPRGWLELRMIDAQPDDGWIVPLAVAAALMDDRRAAEAAWRATEPLTRGRALPALDVWLRAARHGPSDPEIGPAVRACFAAADAALARQPGARELRDAVGAFADRYAERGRCPADDQLDALEARAPGRTAPTAPQGRRRHPRRLAAQEATE</sequence>
<keyword evidence="3 5" id="KW-0067">ATP-binding</keyword>
<protein>
    <recommendedName>
        <fullName evidence="5">Glutamate--cysteine ligase EgtA</fullName>
        <ecNumber evidence="5">6.3.2.2</ecNumber>
    </recommendedName>
    <alternativeName>
        <fullName evidence="5">Gamma-glutamylcysteine synthase</fullName>
        <shortName evidence="5">GCS</shortName>
        <shortName evidence="5">Gamma-ECS</shortName>
    </alternativeName>
</protein>
<feature type="region of interest" description="Disordered" evidence="6">
    <location>
        <begin position="318"/>
        <end position="367"/>
    </location>
</feature>
<evidence type="ECO:0000313" key="7">
    <source>
        <dbReference type="EMBL" id="SOD63530.1"/>
    </source>
</evidence>
<comment type="catalytic activity">
    <reaction evidence="4 5">
        <text>L-cysteine + L-glutamate + ATP = gamma-L-glutamyl-L-cysteine + ADP + phosphate + H(+)</text>
        <dbReference type="Rhea" id="RHEA:13285"/>
        <dbReference type="ChEBI" id="CHEBI:15378"/>
        <dbReference type="ChEBI" id="CHEBI:29985"/>
        <dbReference type="ChEBI" id="CHEBI:30616"/>
        <dbReference type="ChEBI" id="CHEBI:35235"/>
        <dbReference type="ChEBI" id="CHEBI:43474"/>
        <dbReference type="ChEBI" id="CHEBI:58173"/>
        <dbReference type="ChEBI" id="CHEBI:456216"/>
        <dbReference type="EC" id="6.3.2.2"/>
    </reaction>
</comment>
<comment type="pathway">
    <text evidence="5">Amino-acid biosynthesis; ergothioneine biosynthesis.</text>
</comment>
<proteinExistence type="inferred from homology"/>
<feature type="compositionally biased region" description="Low complexity" evidence="6">
    <location>
        <begin position="503"/>
        <end position="514"/>
    </location>
</feature>
<dbReference type="InterPro" id="IPR006336">
    <property type="entry name" value="GCS2"/>
</dbReference>
<dbReference type="HAMAP" id="MF_02034">
    <property type="entry name" value="EgtA"/>
    <property type="match status" value="1"/>
</dbReference>
<gene>
    <name evidence="5" type="primary">egtA</name>
    <name evidence="7" type="ORF">SAMN06297387_11178</name>
</gene>